<sequence>MADATAADEEPDAPLLHAAAHDVDNSSENDSAALGRFFQFDDDGTVEVVAAVTALLGSDLVAPVAATSSQRRPNVERGALEAGVRLARDYFDDVRVYSAETFRRRFRMQQHLFLRVVRATA</sequence>
<evidence type="ECO:0000313" key="4">
    <source>
        <dbReference type="EMBL" id="KAE9341529.1"/>
    </source>
</evidence>
<dbReference type="AlphaFoldDB" id="A0A6A4FLK5"/>
<dbReference type="PANTHER" id="PTHR47150:SF5">
    <property type="entry name" value="OS07G0546750 PROTEIN"/>
    <property type="match status" value="1"/>
</dbReference>
<evidence type="ECO:0000313" key="3">
    <source>
        <dbReference type="EMBL" id="KAE9035289.1"/>
    </source>
</evidence>
<evidence type="ECO:0000313" key="2">
    <source>
        <dbReference type="EMBL" id="KAE9031137.1"/>
    </source>
</evidence>
<gene>
    <name evidence="3" type="ORF">PR001_g9373</name>
    <name evidence="2" type="ORF">PR002_g9718</name>
    <name evidence="4" type="ORF">PR003_g9946</name>
</gene>
<dbReference type="Proteomes" id="UP000434957">
    <property type="component" value="Unassembled WGS sequence"/>
</dbReference>
<reference evidence="4 6" key="1">
    <citation type="submission" date="2018-08" db="EMBL/GenBank/DDBJ databases">
        <title>Genomic investigation of the strawberry pathogen Phytophthora fragariae indicates pathogenicity is determined by transcriptional variation in three key races.</title>
        <authorList>
            <person name="Adams T.M."/>
            <person name="Armitage A.D."/>
            <person name="Sobczyk M.K."/>
            <person name="Bates H.J."/>
            <person name="Dunwell J.M."/>
            <person name="Nellist C.F."/>
            <person name="Harrison R.J."/>
        </authorList>
    </citation>
    <scope>NUCLEOTIDE SEQUENCE [LARGE SCALE GENOMIC DNA]</scope>
    <source>
        <strain evidence="3 5">SCRP249</strain>
        <strain evidence="2 7">SCRP324</strain>
        <strain evidence="4 6">SCRP333</strain>
    </source>
</reference>
<proteinExistence type="predicted"/>
<accession>A0A6A4FLK5</accession>
<dbReference type="EMBL" id="QXFV01000516">
    <property type="protein sequence ID" value="KAE9035289.1"/>
    <property type="molecule type" value="Genomic_DNA"/>
</dbReference>
<evidence type="ECO:0000313" key="7">
    <source>
        <dbReference type="Proteomes" id="UP000435112"/>
    </source>
</evidence>
<dbReference type="PANTHER" id="PTHR47150">
    <property type="entry name" value="OS12G0169200 PROTEIN"/>
    <property type="match status" value="1"/>
</dbReference>
<dbReference type="Proteomes" id="UP000435112">
    <property type="component" value="Unassembled WGS sequence"/>
</dbReference>
<dbReference type="EMBL" id="QXFT01000528">
    <property type="protein sequence ID" value="KAE9341529.1"/>
    <property type="molecule type" value="Genomic_DNA"/>
</dbReference>
<evidence type="ECO:0000313" key="5">
    <source>
        <dbReference type="Proteomes" id="UP000429607"/>
    </source>
</evidence>
<comment type="caution">
    <text evidence="4">The sequence shown here is derived from an EMBL/GenBank/DDBJ whole genome shotgun (WGS) entry which is preliminary data.</text>
</comment>
<evidence type="ECO:0000313" key="6">
    <source>
        <dbReference type="Proteomes" id="UP000434957"/>
    </source>
</evidence>
<organism evidence="4 6">
    <name type="scientific">Phytophthora rubi</name>
    <dbReference type="NCBI Taxonomy" id="129364"/>
    <lineage>
        <taxon>Eukaryota</taxon>
        <taxon>Sar</taxon>
        <taxon>Stramenopiles</taxon>
        <taxon>Oomycota</taxon>
        <taxon>Peronosporomycetes</taxon>
        <taxon>Peronosporales</taxon>
        <taxon>Peronosporaceae</taxon>
        <taxon>Phytophthora</taxon>
    </lineage>
</organism>
<feature type="compositionally biased region" description="Acidic residues" evidence="1">
    <location>
        <begin position="1"/>
        <end position="12"/>
    </location>
</feature>
<keyword evidence="6" id="KW-1185">Reference proteome</keyword>
<protein>
    <submittedName>
        <fullName evidence="4">Uncharacterized protein</fullName>
    </submittedName>
</protein>
<dbReference type="Proteomes" id="UP000429607">
    <property type="component" value="Unassembled WGS sequence"/>
</dbReference>
<evidence type="ECO:0000256" key="1">
    <source>
        <dbReference type="SAM" id="MobiDB-lite"/>
    </source>
</evidence>
<name>A0A6A4FLK5_9STRA</name>
<feature type="region of interest" description="Disordered" evidence="1">
    <location>
        <begin position="1"/>
        <end position="28"/>
    </location>
</feature>
<dbReference type="EMBL" id="QXFU01000527">
    <property type="protein sequence ID" value="KAE9031137.1"/>
    <property type="molecule type" value="Genomic_DNA"/>
</dbReference>